<dbReference type="Gene3D" id="3.40.50.2300">
    <property type="match status" value="1"/>
</dbReference>
<evidence type="ECO:0000256" key="2">
    <source>
        <dbReference type="SAM" id="MobiDB-lite"/>
    </source>
</evidence>
<feature type="region of interest" description="Disordered" evidence="2">
    <location>
        <begin position="1"/>
        <end position="23"/>
    </location>
</feature>
<dbReference type="PANTHER" id="PTHR24060">
    <property type="entry name" value="METABOTROPIC GLUTAMATE RECEPTOR"/>
    <property type="match status" value="1"/>
</dbReference>
<comment type="caution">
    <text evidence="3">The sequence shown here is derived from an EMBL/GenBank/DDBJ whole genome shotgun (WGS) entry which is preliminary data.</text>
</comment>
<organism evidence="3 4">
    <name type="scientific">Trichonephila clavata</name>
    <name type="common">Joro spider</name>
    <name type="synonym">Nephila clavata</name>
    <dbReference type="NCBI Taxonomy" id="2740835"/>
    <lineage>
        <taxon>Eukaryota</taxon>
        <taxon>Metazoa</taxon>
        <taxon>Ecdysozoa</taxon>
        <taxon>Arthropoda</taxon>
        <taxon>Chelicerata</taxon>
        <taxon>Arachnida</taxon>
        <taxon>Araneae</taxon>
        <taxon>Araneomorphae</taxon>
        <taxon>Entelegynae</taxon>
        <taxon>Araneoidea</taxon>
        <taxon>Nephilidae</taxon>
        <taxon>Trichonephila</taxon>
    </lineage>
</organism>
<evidence type="ECO:0000313" key="4">
    <source>
        <dbReference type="Proteomes" id="UP000887116"/>
    </source>
</evidence>
<sequence length="124" mass="14223">MERTLFSVRRPRGPSGRHGVSTTRAHPVQGFDAYFKSLGVHNNTRNPWFTEFWEHFFNCRWPGSTATPYNQLTKTFCTGEERIGPVYEAEKQLQFVSDSVLAFAYALRICMKNSAGEGLESVRR</sequence>
<accession>A0A8X6FXN1</accession>
<keyword evidence="4" id="KW-1185">Reference proteome</keyword>
<dbReference type="AlphaFoldDB" id="A0A8X6FXN1"/>
<keyword evidence="1" id="KW-0325">Glycoprotein</keyword>
<reference evidence="3" key="1">
    <citation type="submission" date="2020-07" db="EMBL/GenBank/DDBJ databases">
        <title>Multicomponent nature underlies the extraordinary mechanical properties of spider dragline silk.</title>
        <authorList>
            <person name="Kono N."/>
            <person name="Nakamura H."/>
            <person name="Mori M."/>
            <person name="Yoshida Y."/>
            <person name="Ohtoshi R."/>
            <person name="Malay A.D."/>
            <person name="Moran D.A.P."/>
            <person name="Tomita M."/>
            <person name="Numata K."/>
            <person name="Arakawa K."/>
        </authorList>
    </citation>
    <scope>NUCLEOTIDE SEQUENCE</scope>
</reference>
<evidence type="ECO:0000313" key="3">
    <source>
        <dbReference type="EMBL" id="GFQ90747.1"/>
    </source>
</evidence>
<gene>
    <name evidence="3" type="primary">mGluR_1</name>
    <name evidence="3" type="ORF">TNCT_530361</name>
</gene>
<dbReference type="SUPFAM" id="SSF53822">
    <property type="entry name" value="Periplasmic binding protein-like I"/>
    <property type="match status" value="1"/>
</dbReference>
<keyword evidence="3" id="KW-0675">Receptor</keyword>
<protein>
    <submittedName>
        <fullName evidence="3">Metabotropic glutamate receptor</fullName>
    </submittedName>
</protein>
<evidence type="ECO:0000256" key="1">
    <source>
        <dbReference type="ARBA" id="ARBA00023180"/>
    </source>
</evidence>
<dbReference type="InterPro" id="IPR050726">
    <property type="entry name" value="mGluR"/>
</dbReference>
<name>A0A8X6FXN1_TRICU</name>
<dbReference type="Proteomes" id="UP000887116">
    <property type="component" value="Unassembled WGS sequence"/>
</dbReference>
<dbReference type="OrthoDB" id="9987222at2759"/>
<dbReference type="InterPro" id="IPR028082">
    <property type="entry name" value="Peripla_BP_I"/>
</dbReference>
<dbReference type="EMBL" id="BMAO01013742">
    <property type="protein sequence ID" value="GFQ90747.1"/>
    <property type="molecule type" value="Genomic_DNA"/>
</dbReference>
<proteinExistence type="predicted"/>